<evidence type="ECO:0000256" key="1">
    <source>
        <dbReference type="ARBA" id="ARBA00007623"/>
    </source>
</evidence>
<reference evidence="10" key="1">
    <citation type="submission" date="2020-11" db="EMBL/GenBank/DDBJ databases">
        <authorList>
            <person name="Tran Van P."/>
        </authorList>
    </citation>
    <scope>NUCLEOTIDE SEQUENCE</scope>
</reference>
<dbReference type="PROSITE" id="PS00018">
    <property type="entry name" value="EF_HAND_1"/>
    <property type="match status" value="1"/>
</dbReference>
<evidence type="ECO:0000256" key="8">
    <source>
        <dbReference type="PIRSR" id="PIRSR622684-1"/>
    </source>
</evidence>
<dbReference type="InterPro" id="IPR000169">
    <property type="entry name" value="Pept_cys_AS"/>
</dbReference>
<feature type="active site" evidence="8">
    <location>
        <position position="238"/>
    </location>
</feature>
<comment type="similarity">
    <text evidence="1">Belongs to the peptidase C2 family.</text>
</comment>
<feature type="active site" evidence="8">
    <location>
        <position position="422"/>
    </location>
</feature>
<dbReference type="GO" id="GO:0005509">
    <property type="term" value="F:calcium ion binding"/>
    <property type="evidence" value="ECO:0007669"/>
    <property type="project" value="InterPro"/>
</dbReference>
<keyword evidence="7" id="KW-0106">Calcium</keyword>
<dbReference type="CDD" id="cd16196">
    <property type="entry name" value="EFh_PEF_CalpA_B"/>
    <property type="match status" value="1"/>
</dbReference>
<dbReference type="InterPro" id="IPR022684">
    <property type="entry name" value="Calpain_cysteine_protease"/>
</dbReference>
<evidence type="ECO:0000256" key="7">
    <source>
        <dbReference type="ARBA" id="ARBA00022837"/>
    </source>
</evidence>
<dbReference type="PANTHER" id="PTHR10183:SF433">
    <property type="entry name" value="CALPAIN-A-RELATED"/>
    <property type="match status" value="1"/>
</dbReference>
<dbReference type="FunFam" id="2.60.120.380:FF:000001">
    <property type="entry name" value="Calpain-1 catalytic subunit"/>
    <property type="match status" value="1"/>
</dbReference>
<dbReference type="PANTHER" id="PTHR10183">
    <property type="entry name" value="CALPAIN"/>
    <property type="match status" value="1"/>
</dbReference>
<dbReference type="Gene3D" id="1.10.238.10">
    <property type="entry name" value="EF-hand"/>
    <property type="match status" value="1"/>
</dbReference>
<dbReference type="InterPro" id="IPR036213">
    <property type="entry name" value="Calpain_III_sf"/>
</dbReference>
<dbReference type="SUPFAM" id="SSF54001">
    <property type="entry name" value="Cysteine proteinases"/>
    <property type="match status" value="1"/>
</dbReference>
<evidence type="ECO:0000256" key="9">
    <source>
        <dbReference type="SAM" id="MobiDB-lite"/>
    </source>
</evidence>
<dbReference type="InterPro" id="IPR022683">
    <property type="entry name" value="Calpain_III"/>
</dbReference>
<organism evidence="10">
    <name type="scientific">Cyprideis torosa</name>
    <dbReference type="NCBI Taxonomy" id="163714"/>
    <lineage>
        <taxon>Eukaryota</taxon>
        <taxon>Metazoa</taxon>
        <taxon>Ecdysozoa</taxon>
        <taxon>Arthropoda</taxon>
        <taxon>Crustacea</taxon>
        <taxon>Oligostraca</taxon>
        <taxon>Ostracoda</taxon>
        <taxon>Podocopa</taxon>
        <taxon>Podocopida</taxon>
        <taxon>Cytherocopina</taxon>
        <taxon>Cytheroidea</taxon>
        <taxon>Cytherideidae</taxon>
        <taxon>Cyprideis</taxon>
    </lineage>
</organism>
<dbReference type="GO" id="GO:0005737">
    <property type="term" value="C:cytoplasm"/>
    <property type="evidence" value="ECO:0007669"/>
    <property type="project" value="TreeGrafter"/>
</dbReference>
<dbReference type="EMBL" id="OB662004">
    <property type="protein sequence ID" value="CAD7229327.1"/>
    <property type="molecule type" value="Genomic_DNA"/>
</dbReference>
<gene>
    <name evidence="10" type="ORF">CTOB1V02_LOCUS7199</name>
</gene>
<evidence type="ECO:0000256" key="4">
    <source>
        <dbReference type="ARBA" id="ARBA00022737"/>
    </source>
</evidence>
<dbReference type="InterPro" id="IPR001300">
    <property type="entry name" value="Peptidase_C2_calpain_cat"/>
</dbReference>
<dbReference type="SMART" id="SM00230">
    <property type="entry name" value="CysPc"/>
    <property type="match status" value="1"/>
</dbReference>
<dbReference type="CDD" id="cd00214">
    <property type="entry name" value="Calpain_III"/>
    <property type="match status" value="1"/>
</dbReference>
<protein>
    <submittedName>
        <fullName evidence="10">Uncharacterized protein</fullName>
    </submittedName>
</protein>
<feature type="region of interest" description="Disordered" evidence="9">
    <location>
        <begin position="29"/>
        <end position="90"/>
    </location>
</feature>
<evidence type="ECO:0000313" key="10">
    <source>
        <dbReference type="EMBL" id="CAD7229327.1"/>
    </source>
</evidence>
<dbReference type="Gene3D" id="2.60.120.380">
    <property type="match status" value="1"/>
</dbReference>
<dbReference type="OrthoDB" id="424753at2759"/>
<dbReference type="PROSITE" id="PS00139">
    <property type="entry name" value="THIOL_PROTEASE_CYS"/>
    <property type="match status" value="1"/>
</dbReference>
<evidence type="ECO:0000256" key="5">
    <source>
        <dbReference type="ARBA" id="ARBA00022801"/>
    </source>
</evidence>
<keyword evidence="5" id="KW-0378">Hydrolase</keyword>
<dbReference type="FunFam" id="3.90.70.10:FF:000001">
    <property type="entry name" value="Calpain-1 catalytic subunit"/>
    <property type="match status" value="1"/>
</dbReference>
<dbReference type="InterPro" id="IPR011992">
    <property type="entry name" value="EF-hand-dom_pair"/>
</dbReference>
<feature type="compositionally biased region" description="Basic and acidic residues" evidence="9">
    <location>
        <begin position="33"/>
        <end position="48"/>
    </location>
</feature>
<dbReference type="InterPro" id="IPR022682">
    <property type="entry name" value="Calpain_domain_III"/>
</dbReference>
<dbReference type="GO" id="GO:0006508">
    <property type="term" value="P:proteolysis"/>
    <property type="evidence" value="ECO:0007669"/>
    <property type="project" value="UniProtKB-KW"/>
</dbReference>
<dbReference type="SUPFAM" id="SSF47473">
    <property type="entry name" value="EF-hand"/>
    <property type="match status" value="1"/>
</dbReference>
<feature type="region of interest" description="Disordered" evidence="9">
    <location>
        <begin position="118"/>
        <end position="143"/>
    </location>
</feature>
<dbReference type="SMART" id="SM00720">
    <property type="entry name" value="calpain_III"/>
    <property type="match status" value="1"/>
</dbReference>
<dbReference type="InterPro" id="IPR002048">
    <property type="entry name" value="EF_hand_dom"/>
</dbReference>
<evidence type="ECO:0000256" key="6">
    <source>
        <dbReference type="ARBA" id="ARBA00022807"/>
    </source>
</evidence>
<evidence type="ECO:0000256" key="3">
    <source>
        <dbReference type="ARBA" id="ARBA00022723"/>
    </source>
</evidence>
<proteinExistence type="inferred from homology"/>
<dbReference type="CDD" id="cd00044">
    <property type="entry name" value="CysPc"/>
    <property type="match status" value="1"/>
</dbReference>
<keyword evidence="3" id="KW-0479">Metal-binding</keyword>
<keyword evidence="2" id="KW-0645">Protease</keyword>
<sequence length="842" mass="96042">MGNILSCVQTCVTEVQGCIEAVNEATDAAATAPKDETPFRNGPKDDAPHQNGFGAFAKDVAGLAPDDKNDVEPLPDPMAPEDPDAPCQKRKSKRKAWWSYRLNNVSVVGGVIMFNGYTHRRKRHKDKHSERDSGSHRSHKKAVKHKLIYDPEPLGERGSGIRSRGEVQDFEALKQACLSEGTLFEDPEFPAEDTSIFYSRSPPKPFEWRRPSELVDDPQFFVGGHSRFDIKQGELGDCWLLAAVANLTLNDTLFYQVVPQDQSFQDNYAGIFHFRFWQYGRWVDVVIDDRLPTYGGRLVFLHSEDTNEFWSALLEKAYAKLHGSYEALKGGTTMEAMEDFTGGVTELYEMSKAPPNLYKILLKAFERSSLLGCSIDPDPNILEAELPNGLIKGHAYSITCVREIEVNTPNTSGKIPMLRIRNPWGNEAEWKGAWSDKSREWSLIPDDEREAIGLTFESDGEFWMSFKDFVNNFEKIEICNLSPDSLDETETNGKTKWEMSMYEGAWVAGATAGGCRNNLDTFWMNPQYRIELTDPDDDDEDDKCTVIVGLMQKNRRAQRNLGMDCLTIGFAIYHLKEPESAPKPLNMDFFKYNASVARSPTFINMREVSCRFKLPQGTYCIVPSTFDKNEQGDFLLRVFSEKANHMEENEDEVGMTEPAEDIRQEVEEETDEERKVKEFFRTIAGEDLEIDWMELQKVLDFALKKGLEFEFEGFSKDICRSMVAMMDVDRSGKLGLEEFKTLWSSIKTWKVVFQEFDHDSSGSLNTFELRQALNRAGYRLNTQILTALVLRYGTQDGHITFDDFIMCAVKLKTMIETFKDYESGRNEATVTLEDWIEKTMYA</sequence>
<dbReference type="Pfam" id="PF13202">
    <property type="entry name" value="EF-hand_5"/>
    <property type="match status" value="1"/>
</dbReference>
<accession>A0A7R8WCV7</accession>
<dbReference type="AlphaFoldDB" id="A0A7R8WCV7"/>
<keyword evidence="6" id="KW-0788">Thiol protease</keyword>
<evidence type="ECO:0000256" key="2">
    <source>
        <dbReference type="ARBA" id="ARBA00022670"/>
    </source>
</evidence>
<dbReference type="InterPro" id="IPR018247">
    <property type="entry name" value="EF_Hand_1_Ca_BS"/>
</dbReference>
<dbReference type="InterPro" id="IPR038765">
    <property type="entry name" value="Papain-like_cys_pep_sf"/>
</dbReference>
<dbReference type="Pfam" id="PF00648">
    <property type="entry name" value="Peptidase_C2"/>
    <property type="match status" value="1"/>
</dbReference>
<dbReference type="GO" id="GO:0004198">
    <property type="term" value="F:calcium-dependent cysteine-type endopeptidase activity"/>
    <property type="evidence" value="ECO:0007669"/>
    <property type="project" value="InterPro"/>
</dbReference>
<dbReference type="PROSITE" id="PS50222">
    <property type="entry name" value="EF_HAND_2"/>
    <property type="match status" value="1"/>
</dbReference>
<dbReference type="Gene3D" id="3.90.70.10">
    <property type="entry name" value="Cysteine proteinases"/>
    <property type="match status" value="1"/>
</dbReference>
<name>A0A7R8WCV7_9CRUS</name>
<dbReference type="Pfam" id="PF01067">
    <property type="entry name" value="Calpain_III"/>
    <property type="match status" value="1"/>
</dbReference>
<dbReference type="SMART" id="SM00054">
    <property type="entry name" value="EFh"/>
    <property type="match status" value="2"/>
</dbReference>
<dbReference type="PROSITE" id="PS50203">
    <property type="entry name" value="CALPAIN_CAT"/>
    <property type="match status" value="1"/>
</dbReference>
<keyword evidence="4" id="KW-0677">Repeat</keyword>
<dbReference type="PRINTS" id="PR00704">
    <property type="entry name" value="CALPAIN"/>
</dbReference>
<dbReference type="InterPro" id="IPR033883">
    <property type="entry name" value="C2_III"/>
</dbReference>
<dbReference type="SUPFAM" id="SSF49758">
    <property type="entry name" value="Calpain large subunit, middle domain (domain III)"/>
    <property type="match status" value="1"/>
</dbReference>
<feature type="active site" evidence="8">
    <location>
        <position position="394"/>
    </location>
</feature>